<organism evidence="1 2">
    <name type="scientific">Anabaena azotica FACHB-119</name>
    <dbReference type="NCBI Taxonomy" id="947527"/>
    <lineage>
        <taxon>Bacteria</taxon>
        <taxon>Bacillati</taxon>
        <taxon>Cyanobacteriota</taxon>
        <taxon>Cyanophyceae</taxon>
        <taxon>Nostocales</taxon>
        <taxon>Nostocaceae</taxon>
        <taxon>Anabaena</taxon>
        <taxon>Anabaena azotica</taxon>
    </lineage>
</organism>
<sequence>MNNLNTIASASFTFPSQLSPFRQITLDLTPDEAQNLEDYCKHTGKEVTNVIEELIQKLPVA</sequence>
<comment type="caution">
    <text evidence="1">The sequence shown here is derived from an EMBL/GenBank/DDBJ whole genome shotgun (WGS) entry which is preliminary data.</text>
</comment>
<name>A0ABR8D2L6_9NOST</name>
<evidence type="ECO:0000313" key="1">
    <source>
        <dbReference type="EMBL" id="MBD2500557.1"/>
    </source>
</evidence>
<protein>
    <submittedName>
        <fullName evidence="1">CopG family transcriptional regulator</fullName>
    </submittedName>
</protein>
<dbReference type="RefSeq" id="WP_190469538.1">
    <property type="nucleotide sequence ID" value="NZ_JACJSG010000008.1"/>
</dbReference>
<reference evidence="1 2" key="1">
    <citation type="journal article" date="2020" name="ISME J.">
        <title>Comparative genomics reveals insights into cyanobacterial evolution and habitat adaptation.</title>
        <authorList>
            <person name="Chen M.Y."/>
            <person name="Teng W.K."/>
            <person name="Zhao L."/>
            <person name="Hu C.X."/>
            <person name="Zhou Y.K."/>
            <person name="Han B.P."/>
            <person name="Song L.R."/>
            <person name="Shu W.S."/>
        </authorList>
    </citation>
    <scope>NUCLEOTIDE SEQUENCE [LARGE SCALE GENOMIC DNA]</scope>
    <source>
        <strain evidence="1 2">FACHB-119</strain>
    </source>
</reference>
<proteinExistence type="predicted"/>
<dbReference type="Proteomes" id="UP000661112">
    <property type="component" value="Unassembled WGS sequence"/>
</dbReference>
<keyword evidence="2" id="KW-1185">Reference proteome</keyword>
<dbReference type="EMBL" id="JACJSG010000008">
    <property type="protein sequence ID" value="MBD2500557.1"/>
    <property type="molecule type" value="Genomic_DNA"/>
</dbReference>
<accession>A0ABR8D2L6</accession>
<evidence type="ECO:0000313" key="2">
    <source>
        <dbReference type="Proteomes" id="UP000661112"/>
    </source>
</evidence>
<gene>
    <name evidence="1" type="ORF">H6G83_07985</name>
</gene>